<dbReference type="InterPro" id="IPR000511">
    <property type="entry name" value="Holocyt_c/c1_synthase"/>
</dbReference>
<dbReference type="GO" id="GO:0004408">
    <property type="term" value="F:holocytochrome-c synthase activity"/>
    <property type="evidence" value="ECO:0007669"/>
    <property type="project" value="UniProtKB-EC"/>
</dbReference>
<evidence type="ECO:0000256" key="2">
    <source>
        <dbReference type="ARBA" id="ARBA00007255"/>
    </source>
</evidence>
<keyword evidence="9 10" id="KW-0456">Lyase</keyword>
<feature type="region of interest" description="Disordered" evidence="11">
    <location>
        <begin position="1"/>
        <end position="109"/>
    </location>
</feature>
<keyword evidence="7 10" id="KW-0496">Mitochondrion</keyword>
<comment type="catalytic activity">
    <reaction evidence="10">
        <text>holo-[cytochrome c] = apo-[cytochrome c] + heme b</text>
        <dbReference type="Rhea" id="RHEA:22648"/>
        <dbReference type="Rhea" id="RHEA-COMP:10725"/>
        <dbReference type="Rhea" id="RHEA-COMP:10726"/>
        <dbReference type="ChEBI" id="CHEBI:29950"/>
        <dbReference type="ChEBI" id="CHEBI:60344"/>
        <dbReference type="ChEBI" id="CHEBI:83739"/>
        <dbReference type="EC" id="4.4.1.17"/>
    </reaction>
</comment>
<dbReference type="EMBL" id="LSSK01000665">
    <property type="protein sequence ID" value="OMH82438.1"/>
    <property type="molecule type" value="Genomic_DNA"/>
</dbReference>
<feature type="region of interest" description="Disordered" evidence="11">
    <location>
        <begin position="229"/>
        <end position="251"/>
    </location>
</feature>
<protein>
    <recommendedName>
        <fullName evidence="10">Holocytochrome c-type synthase</fullName>
        <ecNumber evidence="10">4.4.1.17</ecNumber>
    </recommendedName>
</protein>
<gene>
    <name evidence="13" type="ORF">AX774_g1228</name>
    <name evidence="12" type="ORF">AX774_g4078</name>
</gene>
<dbReference type="Proteomes" id="UP000188320">
    <property type="component" value="Unassembled WGS sequence"/>
</dbReference>
<dbReference type="PROSITE" id="PS00822">
    <property type="entry name" value="CYTO_HEME_LYASE_2"/>
    <property type="match status" value="1"/>
</dbReference>
<evidence type="ECO:0000256" key="11">
    <source>
        <dbReference type="SAM" id="MobiDB-lite"/>
    </source>
</evidence>
<evidence type="ECO:0000256" key="9">
    <source>
        <dbReference type="ARBA" id="ARBA00023239"/>
    </source>
</evidence>
<keyword evidence="6 10" id="KW-0408">Iron</keyword>
<evidence type="ECO:0000256" key="1">
    <source>
        <dbReference type="ARBA" id="ARBA00004273"/>
    </source>
</evidence>
<evidence type="ECO:0000256" key="7">
    <source>
        <dbReference type="ARBA" id="ARBA00023128"/>
    </source>
</evidence>
<comment type="similarity">
    <text evidence="2 10">Belongs to the cytochrome c-type heme lyase family.</text>
</comment>
<feature type="compositionally biased region" description="Polar residues" evidence="11">
    <location>
        <begin position="50"/>
        <end position="80"/>
    </location>
</feature>
<dbReference type="EMBL" id="LSSK01000102">
    <property type="protein sequence ID" value="OMH85224.1"/>
    <property type="molecule type" value="Genomic_DNA"/>
</dbReference>
<keyword evidence="14" id="KW-1185">Reference proteome</keyword>
<reference evidence="14" key="1">
    <citation type="submission" date="2017-01" db="EMBL/GenBank/DDBJ databases">
        <authorList>
            <person name="Wang Y."/>
            <person name="White M."/>
            <person name="Kvist S."/>
            <person name="Moncalvo J.-M."/>
        </authorList>
    </citation>
    <scope>NUCLEOTIDE SEQUENCE [LARGE SCALE GENOMIC DNA]</scope>
    <source>
        <strain evidence="14">COL-18-3</strain>
    </source>
</reference>
<dbReference type="Pfam" id="PF01265">
    <property type="entry name" value="Cyto_heme_lyase"/>
    <property type="match status" value="2"/>
</dbReference>
<evidence type="ECO:0000256" key="3">
    <source>
        <dbReference type="ARBA" id="ARBA00022617"/>
    </source>
</evidence>
<reference evidence="12" key="2">
    <citation type="submission" date="2017-01" db="EMBL/GenBank/DDBJ databases">
        <authorList>
            <person name="Mah S.A."/>
            <person name="Swanson W.J."/>
            <person name="Moy G.W."/>
            <person name="Vacquier V.D."/>
        </authorList>
    </citation>
    <scope>NUCLEOTIDE SEQUENCE [LARGE SCALE GENOMIC DNA]</scope>
    <source>
        <strain evidence="12">COL-18-3</strain>
    </source>
</reference>
<feature type="compositionally biased region" description="Low complexity" evidence="11">
    <location>
        <begin position="229"/>
        <end position="249"/>
    </location>
</feature>
<dbReference type="GO" id="GO:0046872">
    <property type="term" value="F:metal ion binding"/>
    <property type="evidence" value="ECO:0007669"/>
    <property type="project" value="UniProtKB-KW"/>
</dbReference>
<proteinExistence type="inferred from homology"/>
<evidence type="ECO:0000313" key="13">
    <source>
        <dbReference type="EMBL" id="OMH85224.1"/>
    </source>
</evidence>
<keyword evidence="5 10" id="KW-0999">Mitochondrion inner membrane</keyword>
<evidence type="ECO:0000256" key="10">
    <source>
        <dbReference type="RuleBase" id="RU363130"/>
    </source>
</evidence>
<comment type="function">
    <text evidence="10">Lyase that catalyzes the covalent linking of the heme group to the cytochrome C apoprotein to produce the mature functional cytochrome.</text>
</comment>
<keyword evidence="8 10" id="KW-0472">Membrane</keyword>
<keyword evidence="4 10" id="KW-0479">Metal-binding</keyword>
<evidence type="ECO:0000256" key="5">
    <source>
        <dbReference type="ARBA" id="ARBA00022792"/>
    </source>
</evidence>
<evidence type="ECO:0000313" key="12">
    <source>
        <dbReference type="EMBL" id="OMH82438.1"/>
    </source>
</evidence>
<dbReference type="EC" id="4.4.1.17" evidence="10"/>
<comment type="subcellular location">
    <subcellularLocation>
        <location evidence="1 10">Mitochondrion inner membrane</location>
    </subcellularLocation>
</comment>
<name>A0A1R1PNA2_ZANCU</name>
<dbReference type="PANTHER" id="PTHR12743:SF0">
    <property type="entry name" value="HOLOCYTOCHROME C-TYPE SYNTHASE"/>
    <property type="match status" value="1"/>
</dbReference>
<dbReference type="PANTHER" id="PTHR12743">
    <property type="entry name" value="CYTOCHROME C1 HEME LYASE"/>
    <property type="match status" value="1"/>
</dbReference>
<evidence type="ECO:0000256" key="4">
    <source>
        <dbReference type="ARBA" id="ARBA00022723"/>
    </source>
</evidence>
<evidence type="ECO:0000313" key="14">
    <source>
        <dbReference type="Proteomes" id="UP000188320"/>
    </source>
</evidence>
<dbReference type="OrthoDB" id="4243at2759"/>
<accession>A0A1R1PNA2</accession>
<evidence type="ECO:0000256" key="8">
    <source>
        <dbReference type="ARBA" id="ARBA00023136"/>
    </source>
</evidence>
<organism evidence="12 14">
    <name type="scientific">Zancudomyces culisetae</name>
    <name type="common">Gut fungus</name>
    <name type="synonym">Smittium culisetae</name>
    <dbReference type="NCBI Taxonomy" id="1213189"/>
    <lineage>
        <taxon>Eukaryota</taxon>
        <taxon>Fungi</taxon>
        <taxon>Fungi incertae sedis</taxon>
        <taxon>Zoopagomycota</taxon>
        <taxon>Kickxellomycotina</taxon>
        <taxon>Harpellomycetes</taxon>
        <taxon>Harpellales</taxon>
        <taxon>Legeriomycetaceae</taxon>
        <taxon>Zancudomyces</taxon>
    </lineage>
</organism>
<dbReference type="AlphaFoldDB" id="A0A1R1PNA2"/>
<comment type="caution">
    <text evidence="12">The sequence shown here is derived from an EMBL/GenBank/DDBJ whole genome shotgun (WGS) entry which is preliminary data.</text>
</comment>
<keyword evidence="3 10" id="KW-0349">Heme</keyword>
<evidence type="ECO:0000256" key="6">
    <source>
        <dbReference type="ARBA" id="ARBA00023004"/>
    </source>
</evidence>
<dbReference type="GO" id="GO:0005743">
    <property type="term" value="C:mitochondrial inner membrane"/>
    <property type="evidence" value="ECO:0007669"/>
    <property type="project" value="UniProtKB-SubCell"/>
</dbReference>
<feature type="compositionally biased region" description="Basic and acidic residues" evidence="11">
    <location>
        <begin position="99"/>
        <end position="109"/>
    </location>
</feature>
<sequence length="303" mass="33019">MGNTKSLDSEPKGPVGGQTSTENVALDPRNNMPAVPEQDQHPAQKAKLSTIRNYSTIPKANTNDSDDSSIPQCTAGVNATGSGSGESSQSGGGCPVDHSSAKTDAKQEDESVWVYPSEQMFYNAMRRKRYSVYEGDVKTIVSIHNAVNEMCWMKILEWESLHKKECPEPKLVKFEGRAKDKTIKALWNEYVMGYKPPFDRHDWTVDRNGKQVRYIIDFYGGGMGGSSDSSANGKSADASTSTSTSTSTSKGKGLASFYLDVRPAPTVGGVVDRIRRALYPDSVEIFSDKGVTAGVEPHNMKKD</sequence>